<evidence type="ECO:0000256" key="3">
    <source>
        <dbReference type="PROSITE-ProRule" id="PRU00175"/>
    </source>
</evidence>
<dbReference type="InterPro" id="IPR001841">
    <property type="entry name" value="Znf_RING"/>
</dbReference>
<organism evidence="6 7">
    <name type="scientific">Caenorhabditis tropicalis</name>
    <dbReference type="NCBI Taxonomy" id="1561998"/>
    <lineage>
        <taxon>Eukaryota</taxon>
        <taxon>Metazoa</taxon>
        <taxon>Ecdysozoa</taxon>
        <taxon>Nematoda</taxon>
        <taxon>Chromadorea</taxon>
        <taxon>Rhabditida</taxon>
        <taxon>Rhabditina</taxon>
        <taxon>Rhabditomorpha</taxon>
        <taxon>Rhabditoidea</taxon>
        <taxon>Rhabditidae</taxon>
        <taxon>Peloderinae</taxon>
        <taxon>Caenorhabditis</taxon>
    </lineage>
</organism>
<dbReference type="SUPFAM" id="SSF57850">
    <property type="entry name" value="RING/U-box"/>
    <property type="match status" value="1"/>
</dbReference>
<evidence type="ECO:0000256" key="4">
    <source>
        <dbReference type="SAM" id="MobiDB-lite"/>
    </source>
</evidence>
<evidence type="ECO:0000313" key="6">
    <source>
        <dbReference type="Proteomes" id="UP000095282"/>
    </source>
</evidence>
<reference evidence="7" key="1">
    <citation type="submission" date="2016-11" db="UniProtKB">
        <authorList>
            <consortium name="WormBaseParasite"/>
        </authorList>
    </citation>
    <scope>IDENTIFICATION</scope>
</reference>
<evidence type="ECO:0000313" key="7">
    <source>
        <dbReference type="WBParaSite" id="Csp11.Scaffold629.g11054.t1"/>
    </source>
</evidence>
<feature type="region of interest" description="Disordered" evidence="4">
    <location>
        <begin position="1"/>
        <end position="24"/>
    </location>
</feature>
<dbReference type="Gene3D" id="3.30.40.10">
    <property type="entry name" value="Zinc/RING finger domain, C3HC4 (zinc finger)"/>
    <property type="match status" value="1"/>
</dbReference>
<dbReference type="Proteomes" id="UP000095282">
    <property type="component" value="Unplaced"/>
</dbReference>
<name>A0A1I7TRI8_9PELO</name>
<keyword evidence="1 3" id="KW-0479">Metal-binding</keyword>
<dbReference type="GO" id="GO:0008270">
    <property type="term" value="F:zinc ion binding"/>
    <property type="evidence" value="ECO:0007669"/>
    <property type="project" value="UniProtKB-KW"/>
</dbReference>
<proteinExistence type="predicted"/>
<protein>
    <submittedName>
        <fullName evidence="7">RING-type domain-containing protein</fullName>
    </submittedName>
</protein>
<dbReference type="WBParaSite" id="Csp11.Scaffold629.g11054.t1">
    <property type="protein sequence ID" value="Csp11.Scaffold629.g11054.t1"/>
    <property type="gene ID" value="Csp11.Scaffold629.g11054"/>
</dbReference>
<dbReference type="AlphaFoldDB" id="A0A1I7TRI8"/>
<evidence type="ECO:0000259" key="5">
    <source>
        <dbReference type="PROSITE" id="PS50089"/>
    </source>
</evidence>
<feature type="domain" description="RING-type" evidence="5">
    <location>
        <begin position="64"/>
        <end position="123"/>
    </location>
</feature>
<keyword evidence="2" id="KW-0862">Zinc</keyword>
<keyword evidence="1 3" id="KW-0863">Zinc-finger</keyword>
<keyword evidence="6" id="KW-1185">Reference proteome</keyword>
<accession>A0A1I7TRI8</accession>
<evidence type="ECO:0000256" key="2">
    <source>
        <dbReference type="ARBA" id="ARBA00022833"/>
    </source>
</evidence>
<evidence type="ECO:0000256" key="1">
    <source>
        <dbReference type="ARBA" id="ARBA00022771"/>
    </source>
</evidence>
<dbReference type="PROSITE" id="PS50089">
    <property type="entry name" value="ZF_RING_2"/>
    <property type="match status" value="1"/>
</dbReference>
<dbReference type="InterPro" id="IPR013083">
    <property type="entry name" value="Znf_RING/FYVE/PHD"/>
</dbReference>
<sequence>MSSTDRSARHAARQETAAMNQQIEEARQRIEASKKNLKEIQLEKKDVREQTELQEEIRKGVLECPICTENYNSVDRIPRFFEKCGHTAYTHCFSCQVTTKDKEINERRLKKKNVFDLPCPMCRKIKRVMSDFDEQFPINEEVLVFAQASAK</sequence>